<comment type="catalytic activity">
    <reaction evidence="5">
        <text>N(7)-methyl-GTP + H2O = N(7)-methyl-GMP + diphosphate + H(+)</text>
        <dbReference type="Rhea" id="RHEA:58744"/>
        <dbReference type="ChEBI" id="CHEBI:15377"/>
        <dbReference type="ChEBI" id="CHEBI:15378"/>
        <dbReference type="ChEBI" id="CHEBI:33019"/>
        <dbReference type="ChEBI" id="CHEBI:58285"/>
        <dbReference type="ChEBI" id="CHEBI:87133"/>
    </reaction>
</comment>
<evidence type="ECO:0000256" key="2">
    <source>
        <dbReference type="ARBA" id="ARBA00022490"/>
    </source>
</evidence>
<comment type="similarity">
    <text evidence="5">Belongs to the Maf family. YceF subfamily.</text>
</comment>
<dbReference type="Pfam" id="PF02545">
    <property type="entry name" value="Maf"/>
    <property type="match status" value="1"/>
</dbReference>
<evidence type="ECO:0000256" key="4">
    <source>
        <dbReference type="ARBA" id="ARBA00023080"/>
    </source>
</evidence>
<dbReference type="EC" id="3.6.1.-" evidence="5"/>
<comment type="subcellular location">
    <subcellularLocation>
        <location evidence="1 5">Cytoplasm</location>
    </subcellularLocation>
</comment>
<comment type="cofactor">
    <cofactor evidence="5">
        <name>a divalent metal cation</name>
        <dbReference type="ChEBI" id="CHEBI:60240"/>
    </cofactor>
</comment>
<dbReference type="GO" id="GO:0047429">
    <property type="term" value="F:nucleoside triphosphate diphosphatase activity"/>
    <property type="evidence" value="ECO:0007669"/>
    <property type="project" value="InterPro"/>
</dbReference>
<sequence>MPSRTSANLILASQSAYRQAQLRQLGLPFTTAAAHINEEVLAGENAQQAAVRLAKTKTLKIANEHANDYIIGCDQTAGLDDIILGKPGTEENAFIQLMQCQTRTVTFYSALCVYSPENKQLIQHCTQTKVSFRQLNESQIRSYIQRESPLDCAGSFKCEGLGISLFESIQSDDPSALIGLPLIALCTALQHTPFQPI</sequence>
<dbReference type="CDD" id="cd00555">
    <property type="entry name" value="Maf"/>
    <property type="match status" value="1"/>
</dbReference>
<dbReference type="Proteomes" id="UP001169760">
    <property type="component" value="Unassembled WGS sequence"/>
</dbReference>
<organism evidence="6 7">
    <name type="scientific">Saccharophagus degradans</name>
    <dbReference type="NCBI Taxonomy" id="86304"/>
    <lineage>
        <taxon>Bacteria</taxon>
        <taxon>Pseudomonadati</taxon>
        <taxon>Pseudomonadota</taxon>
        <taxon>Gammaproteobacteria</taxon>
        <taxon>Cellvibrionales</taxon>
        <taxon>Cellvibrionaceae</taxon>
        <taxon>Saccharophagus</taxon>
    </lineage>
</organism>
<dbReference type="AlphaFoldDB" id="A0AAW7X321"/>
<dbReference type="SUPFAM" id="SSF52972">
    <property type="entry name" value="ITPase-like"/>
    <property type="match status" value="1"/>
</dbReference>
<evidence type="ECO:0000313" key="7">
    <source>
        <dbReference type="Proteomes" id="UP001169760"/>
    </source>
</evidence>
<dbReference type="PANTHER" id="PTHR43213">
    <property type="entry name" value="BIFUNCTIONAL DTTP/UTP PYROPHOSPHATASE/METHYLTRANSFERASE PROTEIN-RELATED"/>
    <property type="match status" value="1"/>
</dbReference>
<keyword evidence="4 5" id="KW-0546">Nucleotide metabolism</keyword>
<feature type="site" description="Important for substrate specificity" evidence="5">
    <location>
        <position position="17"/>
    </location>
</feature>
<comment type="caution">
    <text evidence="6">The sequence shown here is derived from an EMBL/GenBank/DDBJ whole genome shotgun (WGS) entry which is preliminary data.</text>
</comment>
<evidence type="ECO:0000256" key="1">
    <source>
        <dbReference type="ARBA" id="ARBA00004496"/>
    </source>
</evidence>
<evidence type="ECO:0000313" key="6">
    <source>
        <dbReference type="EMBL" id="MDO6421700.1"/>
    </source>
</evidence>
<dbReference type="GO" id="GO:0009117">
    <property type="term" value="P:nucleotide metabolic process"/>
    <property type="evidence" value="ECO:0007669"/>
    <property type="project" value="UniProtKB-KW"/>
</dbReference>
<keyword evidence="3 5" id="KW-0378">Hydrolase</keyword>
<comment type="function">
    <text evidence="5">Nucleoside triphosphate pyrophosphatase that hydrolyzes 7-methyl-GTP (m(7)GTP). May have a dual role in cell division arrest and in preventing the incorporation of modified nucleotides into cellular nucleic acids.</text>
</comment>
<dbReference type="RefSeq" id="WP_303491304.1">
    <property type="nucleotide sequence ID" value="NZ_JAUOPB010000003.1"/>
</dbReference>
<dbReference type="InterPro" id="IPR003697">
    <property type="entry name" value="Maf-like"/>
</dbReference>
<dbReference type="NCBIfam" id="TIGR00172">
    <property type="entry name" value="maf"/>
    <property type="match status" value="1"/>
</dbReference>
<dbReference type="PANTHER" id="PTHR43213:SF10">
    <property type="entry name" value="7-METHYL-GTP PYROPHOSPHATASE"/>
    <property type="match status" value="1"/>
</dbReference>
<gene>
    <name evidence="6" type="ORF">Q4521_04365</name>
</gene>
<reference evidence="6" key="1">
    <citation type="submission" date="2023-07" db="EMBL/GenBank/DDBJ databases">
        <title>Genome content predicts the carbon catabolic preferences of heterotrophic bacteria.</title>
        <authorList>
            <person name="Gralka M."/>
        </authorList>
    </citation>
    <scope>NUCLEOTIDE SEQUENCE</scope>
    <source>
        <strain evidence="6">I3M17_2</strain>
    </source>
</reference>
<feature type="active site" description="Proton acceptor" evidence="5">
    <location>
        <position position="74"/>
    </location>
</feature>
<dbReference type="GO" id="GO:0005737">
    <property type="term" value="C:cytoplasm"/>
    <property type="evidence" value="ECO:0007669"/>
    <property type="project" value="UniProtKB-SubCell"/>
</dbReference>
<dbReference type="EMBL" id="JAUOPB010000003">
    <property type="protein sequence ID" value="MDO6421700.1"/>
    <property type="molecule type" value="Genomic_DNA"/>
</dbReference>
<evidence type="ECO:0000256" key="5">
    <source>
        <dbReference type="HAMAP-Rule" id="MF_00528"/>
    </source>
</evidence>
<feature type="site" description="Important for substrate specificity" evidence="5">
    <location>
        <position position="75"/>
    </location>
</feature>
<protein>
    <recommendedName>
        <fullName evidence="5">7-methyl-GTP pyrophosphatase</fullName>
        <shortName evidence="5">m(7)GTP pyrophosphatase</shortName>
        <ecNumber evidence="5">3.6.1.-</ecNumber>
    </recommendedName>
</protein>
<proteinExistence type="inferred from homology"/>
<dbReference type="Gene3D" id="3.90.950.10">
    <property type="match status" value="1"/>
</dbReference>
<dbReference type="InterPro" id="IPR029001">
    <property type="entry name" value="ITPase-like_fam"/>
</dbReference>
<accession>A0AAW7X321</accession>
<evidence type="ECO:0000256" key="3">
    <source>
        <dbReference type="ARBA" id="ARBA00022801"/>
    </source>
</evidence>
<feature type="site" description="Important for substrate specificity" evidence="5">
    <location>
        <position position="159"/>
    </location>
</feature>
<dbReference type="HAMAP" id="MF_00528">
    <property type="entry name" value="Maf"/>
    <property type="match status" value="1"/>
</dbReference>
<comment type="caution">
    <text evidence="5">Lacks conserved residue(s) required for the propagation of feature annotation.</text>
</comment>
<keyword evidence="2 5" id="KW-0963">Cytoplasm</keyword>
<name>A0AAW7X321_9GAMM</name>
<dbReference type="PIRSF" id="PIRSF006305">
    <property type="entry name" value="Maf"/>
    <property type="match status" value="1"/>
</dbReference>